<dbReference type="OrthoDB" id="4072855at2759"/>
<gene>
    <name evidence="7" type="ORF">DHEL01_v204866</name>
</gene>
<protein>
    <submittedName>
        <fullName evidence="7">Uncharacterized protein</fullName>
    </submittedName>
</protein>
<evidence type="ECO:0000256" key="3">
    <source>
        <dbReference type="ARBA" id="ARBA00005459"/>
    </source>
</evidence>
<keyword evidence="4" id="KW-0963">Cytoplasm</keyword>
<dbReference type="GO" id="GO:0008104">
    <property type="term" value="P:intracellular protein localization"/>
    <property type="evidence" value="ECO:0007669"/>
    <property type="project" value="TreeGrafter"/>
</dbReference>
<name>A0A2P5I2I8_DIAHE</name>
<organism evidence="7 8">
    <name type="scientific">Diaporthe helianthi</name>
    <dbReference type="NCBI Taxonomy" id="158607"/>
    <lineage>
        <taxon>Eukaryota</taxon>
        <taxon>Fungi</taxon>
        <taxon>Dikarya</taxon>
        <taxon>Ascomycota</taxon>
        <taxon>Pezizomycotina</taxon>
        <taxon>Sordariomycetes</taxon>
        <taxon>Sordariomycetidae</taxon>
        <taxon>Diaporthales</taxon>
        <taxon>Diaporthaceae</taxon>
        <taxon>Diaporthe</taxon>
    </lineage>
</organism>
<accession>A0A2P5I2I8</accession>
<dbReference type="PANTHER" id="PTHR28081">
    <property type="entry name" value="DAMAGE-REGULATED IMPORT FACILITATOR 1-RELATED"/>
    <property type="match status" value="1"/>
</dbReference>
<dbReference type="InterPro" id="IPR013900">
    <property type="entry name" value="RNR_inhibitor"/>
</dbReference>
<feature type="compositionally biased region" description="Polar residues" evidence="6">
    <location>
        <begin position="9"/>
        <end position="21"/>
    </location>
</feature>
<dbReference type="STRING" id="158607.A0A2P5I2I8"/>
<dbReference type="GO" id="GO:1990846">
    <property type="term" value="F:ribonucleoside-diphosphate reductase inhibitor activity"/>
    <property type="evidence" value="ECO:0007669"/>
    <property type="project" value="TreeGrafter"/>
</dbReference>
<keyword evidence="5" id="KW-0539">Nucleus</keyword>
<dbReference type="GO" id="GO:0005737">
    <property type="term" value="C:cytoplasm"/>
    <property type="evidence" value="ECO:0007669"/>
    <property type="project" value="UniProtKB-SubCell"/>
</dbReference>
<dbReference type="Proteomes" id="UP000094444">
    <property type="component" value="Unassembled WGS sequence"/>
</dbReference>
<dbReference type="InParanoid" id="A0A2P5I2I8"/>
<dbReference type="EMBL" id="MAVT02000337">
    <property type="protein sequence ID" value="POS76732.1"/>
    <property type="molecule type" value="Genomic_DNA"/>
</dbReference>
<feature type="compositionally biased region" description="Polar residues" evidence="6">
    <location>
        <begin position="175"/>
        <end position="185"/>
    </location>
</feature>
<sequence length="304" mass="31981">MSAPRTKRQFTGSASDPSQRQITSFFSTSNALNDSSASVCAGAEVSLSSRPVLPADTQSHLLNVGMRVRKSVPEGYKTGSYSAFSLWSDNDAAKMNHTATPPPVLLRAPSSATSQRELLPFCGINKVGGLSSQPDSVPDAPAVLVPRLQLGSVPSIDDVPPLTSSQGSIDSNSSQPALTINTASAASRKRVYSEDSDSDAPSVTDSLQVPGGAWMDGEISPRSLVPVGWDSTNTRVMAIPKKSRRAHKARPGTVPSMDVPGVAGGAVMPLRLDQLGQENMAVDGDFQEADFLDYNALAHDAMDI</sequence>
<evidence type="ECO:0000256" key="4">
    <source>
        <dbReference type="ARBA" id="ARBA00022490"/>
    </source>
</evidence>
<evidence type="ECO:0000256" key="5">
    <source>
        <dbReference type="ARBA" id="ARBA00023242"/>
    </source>
</evidence>
<evidence type="ECO:0000256" key="1">
    <source>
        <dbReference type="ARBA" id="ARBA00004123"/>
    </source>
</evidence>
<feature type="region of interest" description="Disordered" evidence="6">
    <location>
        <begin position="154"/>
        <end position="215"/>
    </location>
</feature>
<dbReference type="GO" id="GO:0005634">
    <property type="term" value="C:nucleus"/>
    <property type="evidence" value="ECO:0007669"/>
    <property type="project" value="UniProtKB-SubCell"/>
</dbReference>
<keyword evidence="8" id="KW-1185">Reference proteome</keyword>
<evidence type="ECO:0000313" key="7">
    <source>
        <dbReference type="EMBL" id="POS76732.1"/>
    </source>
</evidence>
<comment type="subcellular location">
    <subcellularLocation>
        <location evidence="2">Cytoplasm</location>
    </subcellularLocation>
    <subcellularLocation>
        <location evidence="1">Nucleus</location>
    </subcellularLocation>
</comment>
<evidence type="ECO:0000313" key="8">
    <source>
        <dbReference type="Proteomes" id="UP000094444"/>
    </source>
</evidence>
<reference evidence="7" key="1">
    <citation type="submission" date="2017-09" db="EMBL/GenBank/DDBJ databases">
        <title>Polyketide synthases of a Diaporthe helianthi virulent isolate.</title>
        <authorList>
            <person name="Baroncelli R."/>
        </authorList>
    </citation>
    <scope>NUCLEOTIDE SEQUENCE [LARGE SCALE GENOMIC DNA]</scope>
    <source>
        <strain evidence="7">7/96</strain>
    </source>
</reference>
<evidence type="ECO:0000256" key="2">
    <source>
        <dbReference type="ARBA" id="ARBA00004496"/>
    </source>
</evidence>
<dbReference type="AlphaFoldDB" id="A0A2P5I2I8"/>
<evidence type="ECO:0000256" key="6">
    <source>
        <dbReference type="SAM" id="MobiDB-lite"/>
    </source>
</evidence>
<comment type="similarity">
    <text evidence="3">Belongs to the DIF1/spd1 family.</text>
</comment>
<proteinExistence type="inferred from homology"/>
<comment type="caution">
    <text evidence="7">The sequence shown here is derived from an EMBL/GenBank/DDBJ whole genome shotgun (WGS) entry which is preliminary data.</text>
</comment>
<feature type="region of interest" description="Disordered" evidence="6">
    <location>
        <begin position="1"/>
        <end position="21"/>
    </location>
</feature>
<dbReference type="PANTHER" id="PTHR28081:SF1">
    <property type="entry name" value="DAMAGE-REGULATED IMPORT FACILITATOR 1"/>
    <property type="match status" value="1"/>
</dbReference>
<dbReference type="Pfam" id="PF08591">
    <property type="entry name" value="RNR_inhib"/>
    <property type="match status" value="1"/>
</dbReference>
<feature type="compositionally biased region" description="Low complexity" evidence="6">
    <location>
        <begin position="164"/>
        <end position="174"/>
    </location>
</feature>